<evidence type="ECO:0000256" key="5">
    <source>
        <dbReference type="PIRNR" id="PIRNR002190"/>
    </source>
</evidence>
<dbReference type="PIRSF" id="PIRSF002190">
    <property type="entry name" value="Ribosomal_L18a"/>
    <property type="match status" value="1"/>
</dbReference>
<dbReference type="EMBL" id="LFWA01000012">
    <property type="protein sequence ID" value="KTW28221.1"/>
    <property type="molecule type" value="Genomic_DNA"/>
</dbReference>
<dbReference type="InterPro" id="IPR023573">
    <property type="entry name" value="Ribosomal_eL20_dom"/>
</dbReference>
<keyword evidence="8" id="KW-1185">Reference proteome</keyword>
<dbReference type="RefSeq" id="XP_018228783.1">
    <property type="nucleotide sequence ID" value="XM_018374903.1"/>
</dbReference>
<dbReference type="InterPro" id="IPR021138">
    <property type="entry name" value="Ribosomal_eL20_eukaryotes"/>
</dbReference>
<dbReference type="Gene3D" id="3.10.20.10">
    <property type="match status" value="2"/>
</dbReference>
<dbReference type="VEuPathDB" id="FungiDB:T551_02640"/>
<comment type="subunit">
    <text evidence="4">Component of the large ribosomal subunit (LSU). Mature yeast ribosomes consist of a small (40S) and a large (60S) subunit. The 40S small subunit contains 1 molecule of ribosomal RNA (18S rRNA) and at least 33 different proteins. The large 60S subunit contains 3 rRNA molecules (25S, 5.8S and 5S rRNA) and at least 46 different proteins. eL20 forms multiple interactions with RNA and proteins in the central protuberance, connecting components of core functional centers that are located far apart.</text>
</comment>
<feature type="domain" description="Large ribosomal subunit protein eL20" evidence="6">
    <location>
        <begin position="8"/>
        <end position="129"/>
    </location>
</feature>
<comment type="caution">
    <text evidence="7">The sequence shown here is derived from an EMBL/GenBank/DDBJ whole genome shotgun (WGS) entry which is preliminary data.</text>
</comment>
<dbReference type="OrthoDB" id="1294322at2759"/>
<evidence type="ECO:0000259" key="6">
    <source>
        <dbReference type="Pfam" id="PF01775"/>
    </source>
</evidence>
<dbReference type="Proteomes" id="UP000053447">
    <property type="component" value="Unassembled WGS sequence"/>
</dbReference>
<dbReference type="PANTHER" id="PTHR10052">
    <property type="entry name" value="60S RIBOSOMAL PROTEIN L18A"/>
    <property type="match status" value="1"/>
</dbReference>
<gene>
    <name evidence="7" type="ORF">T551_02640</name>
</gene>
<evidence type="ECO:0000256" key="3">
    <source>
        <dbReference type="ARBA" id="ARBA00023274"/>
    </source>
</evidence>
<evidence type="ECO:0000256" key="1">
    <source>
        <dbReference type="ARBA" id="ARBA00009362"/>
    </source>
</evidence>
<dbReference type="Pfam" id="PF01775">
    <property type="entry name" value="Ribosomal_L18A"/>
    <property type="match status" value="1"/>
</dbReference>
<dbReference type="STRING" id="1408657.A0A0W4ZIL1"/>
<comment type="similarity">
    <text evidence="1 5">Belongs to the eukaryotic ribosomal protein eL20 family.</text>
</comment>
<proteinExistence type="inferred from homology"/>
<organism evidence="7 8">
    <name type="scientific">Pneumocystis jirovecii (strain RU7)</name>
    <name type="common">Human pneumocystis pneumonia agent</name>
    <dbReference type="NCBI Taxonomy" id="1408657"/>
    <lineage>
        <taxon>Eukaryota</taxon>
        <taxon>Fungi</taxon>
        <taxon>Dikarya</taxon>
        <taxon>Ascomycota</taxon>
        <taxon>Taphrinomycotina</taxon>
        <taxon>Pneumocystomycetes</taxon>
        <taxon>Pneumocystaceae</taxon>
        <taxon>Pneumocystis</taxon>
    </lineage>
</organism>
<dbReference type="GO" id="GO:1990904">
    <property type="term" value="C:ribonucleoprotein complex"/>
    <property type="evidence" value="ECO:0007669"/>
    <property type="project" value="UniProtKB-KW"/>
</dbReference>
<evidence type="ECO:0000313" key="8">
    <source>
        <dbReference type="Proteomes" id="UP000053447"/>
    </source>
</evidence>
<evidence type="ECO:0000313" key="7">
    <source>
        <dbReference type="EMBL" id="KTW28221.1"/>
    </source>
</evidence>
<dbReference type="GO" id="GO:0005840">
    <property type="term" value="C:ribosome"/>
    <property type="evidence" value="ECO:0007669"/>
    <property type="project" value="UniProtKB-KW"/>
</dbReference>
<dbReference type="GO" id="GO:0003735">
    <property type="term" value="F:structural constituent of ribosome"/>
    <property type="evidence" value="ECO:0007669"/>
    <property type="project" value="InterPro"/>
</dbReference>
<dbReference type="HAMAP" id="MF_00273">
    <property type="entry name" value="Ribosomal_eL20"/>
    <property type="match status" value="1"/>
</dbReference>
<dbReference type="FunFam" id="3.10.20.10:FF:000001">
    <property type="entry name" value="60S ribosomal protein L18a"/>
    <property type="match status" value="1"/>
</dbReference>
<sequence>MTIKPHLTEYQIIGRRLPSEKEPTPKLYRMKIFAPNTVVAKSRFWYFLRKLRKIKKAAGEIVSLNVIHERRPFKVKNFGIWLRFESRSGIHNMYKEYREASRAAAVEALYRDMASRHRSRFRSIHILRVVELEKTSDIKRPCVRQFINSKIKFPLPHRYPKSFIKRKVFMAKRPSTFY</sequence>
<accession>A0A0W4ZIL1</accession>
<dbReference type="AlphaFoldDB" id="A0A0W4ZIL1"/>
<dbReference type="FunFam" id="3.10.20.10:FF:000002">
    <property type="entry name" value="60S ribosomal protein L18a"/>
    <property type="match status" value="1"/>
</dbReference>
<dbReference type="InterPro" id="IPR028877">
    <property type="entry name" value="Ribosomal_eL20"/>
</dbReference>
<evidence type="ECO:0000256" key="2">
    <source>
        <dbReference type="ARBA" id="ARBA00022980"/>
    </source>
</evidence>
<dbReference type="GeneID" id="28941158"/>
<reference evidence="8" key="1">
    <citation type="journal article" date="2016" name="Nat. Commun.">
        <title>Genome analysis of three Pneumocystis species reveals adaptation mechanisms to life exclusively in mammalian hosts.</title>
        <authorList>
            <person name="Ma L."/>
            <person name="Chen Z."/>
            <person name="Huang D.W."/>
            <person name="Kutty G."/>
            <person name="Ishihara M."/>
            <person name="Wang H."/>
            <person name="Abouelleil A."/>
            <person name="Bishop L."/>
            <person name="Davey E."/>
            <person name="Deng R."/>
            <person name="Deng X."/>
            <person name="Fan L."/>
            <person name="Fantoni G."/>
            <person name="Fitzgerald M."/>
            <person name="Gogineni E."/>
            <person name="Goldberg J.M."/>
            <person name="Handley G."/>
            <person name="Hu X."/>
            <person name="Huber C."/>
            <person name="Jiao X."/>
            <person name="Jones K."/>
            <person name="Levin J.Z."/>
            <person name="Liu Y."/>
            <person name="Macdonald P."/>
            <person name="Melnikov A."/>
            <person name="Raley C."/>
            <person name="Sassi M."/>
            <person name="Sherman B.T."/>
            <person name="Song X."/>
            <person name="Sykes S."/>
            <person name="Tran B."/>
            <person name="Walsh L."/>
            <person name="Xia Y."/>
            <person name="Yang J."/>
            <person name="Young S."/>
            <person name="Zeng Q."/>
            <person name="Zheng X."/>
            <person name="Stephens R."/>
            <person name="Nusbaum C."/>
            <person name="Birren B.W."/>
            <person name="Azadi P."/>
            <person name="Lempicki R.A."/>
            <person name="Cuomo C.A."/>
            <person name="Kovacs J.A."/>
        </authorList>
    </citation>
    <scope>NUCLEOTIDE SEQUENCE [LARGE SCALE GENOMIC DNA]</scope>
    <source>
        <strain evidence="8">RU7</strain>
    </source>
</reference>
<keyword evidence="2 5" id="KW-0689">Ribosomal protein</keyword>
<protein>
    <recommendedName>
        <fullName evidence="5">60S ribosomal protein L20</fullName>
    </recommendedName>
</protein>
<name>A0A0W4ZIL1_PNEJ7</name>
<dbReference type="GO" id="GO:0006412">
    <property type="term" value="P:translation"/>
    <property type="evidence" value="ECO:0007669"/>
    <property type="project" value="InterPro"/>
</dbReference>
<dbReference type="SUPFAM" id="SSF160374">
    <property type="entry name" value="RplX-like"/>
    <property type="match status" value="1"/>
</dbReference>
<evidence type="ECO:0000256" key="4">
    <source>
        <dbReference type="ARBA" id="ARBA00063225"/>
    </source>
</evidence>
<keyword evidence="3 5" id="KW-0687">Ribonucleoprotein</keyword>
<dbReference type="eggNOG" id="KOG0829">
    <property type="taxonomic scope" value="Eukaryota"/>
</dbReference>